<keyword evidence="3" id="KW-0804">Transcription</keyword>
<keyword evidence="2 6" id="KW-0238">DNA-binding</keyword>
<dbReference type="PROSITE" id="PS52050">
    <property type="entry name" value="WYL"/>
    <property type="match status" value="1"/>
</dbReference>
<gene>
    <name evidence="6" type="ORF">HNR10_005358</name>
</gene>
<evidence type="ECO:0000256" key="2">
    <source>
        <dbReference type="ARBA" id="ARBA00023125"/>
    </source>
</evidence>
<keyword evidence="7" id="KW-1185">Reference proteome</keyword>
<dbReference type="PANTHER" id="PTHR34580">
    <property type="match status" value="1"/>
</dbReference>
<comment type="caution">
    <text evidence="6">The sequence shown here is derived from an EMBL/GenBank/DDBJ whole genome shotgun (WGS) entry which is preliminary data.</text>
</comment>
<dbReference type="Gene3D" id="1.10.10.10">
    <property type="entry name" value="Winged helix-like DNA-binding domain superfamily/Winged helix DNA-binding domain"/>
    <property type="match status" value="1"/>
</dbReference>
<feature type="compositionally biased region" description="Low complexity" evidence="4">
    <location>
        <begin position="322"/>
        <end position="337"/>
    </location>
</feature>
<dbReference type="PROSITE" id="PS51000">
    <property type="entry name" value="HTH_DEOR_2"/>
    <property type="match status" value="1"/>
</dbReference>
<proteinExistence type="predicted"/>
<evidence type="ECO:0000313" key="7">
    <source>
        <dbReference type="Proteomes" id="UP000572051"/>
    </source>
</evidence>
<reference evidence="6 7" key="1">
    <citation type="submission" date="2020-07" db="EMBL/GenBank/DDBJ databases">
        <title>Sequencing the genomes of 1000 actinobacteria strains.</title>
        <authorList>
            <person name="Klenk H.-P."/>
        </authorList>
    </citation>
    <scope>NUCLEOTIDE SEQUENCE [LARGE SCALE GENOMIC DNA]</scope>
    <source>
        <strain evidence="6 7">DSM 44442</strain>
    </source>
</reference>
<evidence type="ECO:0000256" key="1">
    <source>
        <dbReference type="ARBA" id="ARBA00023015"/>
    </source>
</evidence>
<dbReference type="Proteomes" id="UP000572051">
    <property type="component" value="Unassembled WGS sequence"/>
</dbReference>
<dbReference type="InterPro" id="IPR026881">
    <property type="entry name" value="WYL_dom"/>
</dbReference>
<dbReference type="InterPro" id="IPR051534">
    <property type="entry name" value="CBASS_pafABC_assoc_protein"/>
</dbReference>
<sequence length="380" mass="40039">MDANSVRSDMPQRLLRLLSLLQGGRAWSGAELAERLGVSARTLRRDVDRLRSLHYEVEGTTGVAGGYRLAPGRDIPPLLLDDEEAVAIGLGLVTVAGAEESALRALAKLRRALPARLRPRLAAVEGTTTAVRRPDASTVNPCSVAALGDACRGRVVVDFDYRDRRGAAEERRVEPHHLVSHGGHWYLIAHDAARDDWRIFRVDRIEGLRATLRRFVPRELPVSDPAVFLTRRFASATHLHTVSLEVELPAEEVRSRVYGPFPGAVEAVGEGACRVRLSADSLDLVCQYTAVVIALGARFSLDAPPAVHERLRAAVGSLADGTAAPPDAANPANAAGPAGPGGAAVAGGAAERSGSSGGGRAGRASGEAPGGRDGSARSML</sequence>
<feature type="domain" description="HTH deoR-type" evidence="5">
    <location>
        <begin position="10"/>
        <end position="69"/>
    </location>
</feature>
<dbReference type="RefSeq" id="WP_179828228.1">
    <property type="nucleotide sequence ID" value="NZ_JACCFS010000001.1"/>
</dbReference>
<keyword evidence="1" id="KW-0805">Transcription regulation</keyword>
<dbReference type="InterPro" id="IPR036388">
    <property type="entry name" value="WH-like_DNA-bd_sf"/>
</dbReference>
<dbReference type="Pfam" id="PF08279">
    <property type="entry name" value="HTH_11"/>
    <property type="match status" value="1"/>
</dbReference>
<dbReference type="PROSITE" id="PS00894">
    <property type="entry name" value="HTH_DEOR_1"/>
    <property type="match status" value="1"/>
</dbReference>
<accession>A0A7Z0ESK1</accession>
<organism evidence="6 7">
    <name type="scientific">Nocardiopsis aegyptia</name>
    <dbReference type="NCBI Taxonomy" id="220378"/>
    <lineage>
        <taxon>Bacteria</taxon>
        <taxon>Bacillati</taxon>
        <taxon>Actinomycetota</taxon>
        <taxon>Actinomycetes</taxon>
        <taxon>Streptosporangiales</taxon>
        <taxon>Nocardiopsidaceae</taxon>
        <taxon>Nocardiopsis</taxon>
    </lineage>
</organism>
<dbReference type="GO" id="GO:0003677">
    <property type="term" value="F:DNA binding"/>
    <property type="evidence" value="ECO:0007669"/>
    <property type="project" value="UniProtKB-KW"/>
</dbReference>
<dbReference type="InterPro" id="IPR018356">
    <property type="entry name" value="Tscrpt_reg_HTH_DeoR_CS"/>
</dbReference>
<protein>
    <submittedName>
        <fullName evidence="6">Putative DNA-binding transcriptional regulator YafY</fullName>
    </submittedName>
</protein>
<dbReference type="SUPFAM" id="SSF46785">
    <property type="entry name" value="Winged helix' DNA-binding domain"/>
    <property type="match status" value="1"/>
</dbReference>
<dbReference type="EMBL" id="JACCFS010000001">
    <property type="protein sequence ID" value="NYJ37477.1"/>
    <property type="molecule type" value="Genomic_DNA"/>
</dbReference>
<dbReference type="PANTHER" id="PTHR34580:SF3">
    <property type="entry name" value="PROTEIN PAFB"/>
    <property type="match status" value="1"/>
</dbReference>
<evidence type="ECO:0000256" key="3">
    <source>
        <dbReference type="ARBA" id="ARBA00023163"/>
    </source>
</evidence>
<feature type="region of interest" description="Disordered" evidence="4">
    <location>
        <begin position="322"/>
        <end position="380"/>
    </location>
</feature>
<evidence type="ECO:0000313" key="6">
    <source>
        <dbReference type="EMBL" id="NYJ37477.1"/>
    </source>
</evidence>
<dbReference type="InterPro" id="IPR001034">
    <property type="entry name" value="DeoR_HTH"/>
</dbReference>
<dbReference type="AlphaFoldDB" id="A0A7Z0ESK1"/>
<evidence type="ECO:0000256" key="4">
    <source>
        <dbReference type="SAM" id="MobiDB-lite"/>
    </source>
</evidence>
<dbReference type="InterPro" id="IPR013196">
    <property type="entry name" value="HTH_11"/>
</dbReference>
<dbReference type="GO" id="GO:0003700">
    <property type="term" value="F:DNA-binding transcription factor activity"/>
    <property type="evidence" value="ECO:0007669"/>
    <property type="project" value="InterPro"/>
</dbReference>
<evidence type="ECO:0000259" key="5">
    <source>
        <dbReference type="PROSITE" id="PS51000"/>
    </source>
</evidence>
<dbReference type="InterPro" id="IPR036390">
    <property type="entry name" value="WH_DNA-bd_sf"/>
</dbReference>
<dbReference type="Pfam" id="PF13280">
    <property type="entry name" value="WYL"/>
    <property type="match status" value="1"/>
</dbReference>
<name>A0A7Z0ESK1_9ACTN</name>